<accession>A0A843W1E0</accession>
<dbReference type="Pfam" id="PF00854">
    <property type="entry name" value="PTR2"/>
    <property type="match status" value="1"/>
</dbReference>
<keyword evidence="5 6" id="KW-0472">Membrane</keyword>
<reference evidence="7" key="1">
    <citation type="submission" date="2017-07" db="EMBL/GenBank/DDBJ databases">
        <title>Taro Niue Genome Assembly and Annotation.</title>
        <authorList>
            <person name="Atibalentja N."/>
            <person name="Keating K."/>
            <person name="Fields C.J."/>
        </authorList>
    </citation>
    <scope>NUCLEOTIDE SEQUENCE</scope>
    <source>
        <strain evidence="7">Niue_2</strain>
        <tissue evidence="7">Leaf</tissue>
    </source>
</reference>
<dbReference type="InterPro" id="IPR000109">
    <property type="entry name" value="POT_fam"/>
</dbReference>
<dbReference type="Gene3D" id="1.20.1250.20">
    <property type="entry name" value="MFS general substrate transporter like domains"/>
    <property type="match status" value="1"/>
</dbReference>
<protein>
    <submittedName>
        <fullName evidence="7">Uncharacterized protein</fullName>
    </submittedName>
</protein>
<keyword evidence="4 6" id="KW-1133">Transmembrane helix</keyword>
<evidence type="ECO:0000313" key="8">
    <source>
        <dbReference type="Proteomes" id="UP000652761"/>
    </source>
</evidence>
<evidence type="ECO:0000256" key="3">
    <source>
        <dbReference type="ARBA" id="ARBA00022692"/>
    </source>
</evidence>
<dbReference type="PANTHER" id="PTHR11654">
    <property type="entry name" value="OLIGOPEPTIDE TRANSPORTER-RELATED"/>
    <property type="match status" value="1"/>
</dbReference>
<evidence type="ECO:0000313" key="7">
    <source>
        <dbReference type="EMBL" id="MQL98884.1"/>
    </source>
</evidence>
<name>A0A843W1E0_COLES</name>
<feature type="transmembrane region" description="Helical" evidence="6">
    <location>
        <begin position="281"/>
        <end position="303"/>
    </location>
</feature>
<dbReference type="SUPFAM" id="SSF103473">
    <property type="entry name" value="MFS general substrate transporter"/>
    <property type="match status" value="1"/>
</dbReference>
<gene>
    <name evidence="7" type="ORF">Taro_031600</name>
</gene>
<dbReference type="InterPro" id="IPR036259">
    <property type="entry name" value="MFS_trans_sf"/>
</dbReference>
<evidence type="ECO:0000256" key="5">
    <source>
        <dbReference type="ARBA" id="ARBA00023136"/>
    </source>
</evidence>
<dbReference type="AlphaFoldDB" id="A0A843W1E0"/>
<proteinExistence type="inferred from homology"/>
<feature type="transmembrane region" description="Helical" evidence="6">
    <location>
        <begin position="238"/>
        <end position="260"/>
    </location>
</feature>
<evidence type="ECO:0000256" key="6">
    <source>
        <dbReference type="SAM" id="Phobius"/>
    </source>
</evidence>
<dbReference type="Proteomes" id="UP000652761">
    <property type="component" value="Unassembled WGS sequence"/>
</dbReference>
<dbReference type="OrthoDB" id="8904098at2759"/>
<feature type="transmembrane region" description="Helical" evidence="6">
    <location>
        <begin position="116"/>
        <end position="136"/>
    </location>
</feature>
<evidence type="ECO:0000256" key="1">
    <source>
        <dbReference type="ARBA" id="ARBA00004141"/>
    </source>
</evidence>
<comment type="caution">
    <text evidence="7">The sequence shown here is derived from an EMBL/GenBank/DDBJ whole genome shotgun (WGS) entry which is preliminary data.</text>
</comment>
<evidence type="ECO:0000256" key="4">
    <source>
        <dbReference type="ARBA" id="ARBA00022989"/>
    </source>
</evidence>
<organism evidence="7 8">
    <name type="scientific">Colocasia esculenta</name>
    <name type="common">Wild taro</name>
    <name type="synonym">Arum esculentum</name>
    <dbReference type="NCBI Taxonomy" id="4460"/>
    <lineage>
        <taxon>Eukaryota</taxon>
        <taxon>Viridiplantae</taxon>
        <taxon>Streptophyta</taxon>
        <taxon>Embryophyta</taxon>
        <taxon>Tracheophyta</taxon>
        <taxon>Spermatophyta</taxon>
        <taxon>Magnoliopsida</taxon>
        <taxon>Liliopsida</taxon>
        <taxon>Araceae</taxon>
        <taxon>Aroideae</taxon>
        <taxon>Colocasieae</taxon>
        <taxon>Colocasia</taxon>
    </lineage>
</organism>
<comment type="similarity">
    <text evidence="2">Belongs to the major facilitator superfamily. Proton-dependent oligopeptide transporter (POT/PTR) (TC 2.A.17) family.</text>
</comment>
<sequence>MTGTKLVMSPSRGATSPKRKTMEDCWVRMLEWKVMKALLLNRAALTTPGDINADGSLARPWRLCTVDQVEDLKAVVRILPLWLSSIFLSVSIGIVLSLAILQALSLDRRLGPHFTVPAGTLSVVALVAAAVTLPALDRCLYPAWRRLVGRPLTPLQRVGVGHVVNTAAMAAAALVERRRLASARSLHELEHQPGALVPMSVLWLVPPLAMVGLGESFHFPGQVALYYQVFPETLRSSATGLVGLSIAVGFYVSTAVVDLVRRVTDWLAADINAGRLDKVCWMLAAVGVINFGFYLLCACSYRYQAVVDQPERSSKELE</sequence>
<feature type="transmembrane region" description="Helical" evidence="6">
    <location>
        <begin position="81"/>
        <end position="104"/>
    </location>
</feature>
<keyword evidence="3 6" id="KW-0812">Transmembrane</keyword>
<comment type="subcellular location">
    <subcellularLocation>
        <location evidence="1">Membrane</location>
        <topology evidence="1">Multi-pass membrane protein</topology>
    </subcellularLocation>
</comment>
<evidence type="ECO:0000256" key="2">
    <source>
        <dbReference type="ARBA" id="ARBA00005982"/>
    </source>
</evidence>
<dbReference type="EMBL" id="NMUH01002253">
    <property type="protein sequence ID" value="MQL98884.1"/>
    <property type="molecule type" value="Genomic_DNA"/>
</dbReference>
<keyword evidence="8" id="KW-1185">Reference proteome</keyword>
<dbReference type="GO" id="GO:0022857">
    <property type="term" value="F:transmembrane transporter activity"/>
    <property type="evidence" value="ECO:0007669"/>
    <property type="project" value="InterPro"/>
</dbReference>
<dbReference type="GO" id="GO:0016020">
    <property type="term" value="C:membrane"/>
    <property type="evidence" value="ECO:0007669"/>
    <property type="project" value="UniProtKB-SubCell"/>
</dbReference>